<feature type="compositionally biased region" description="Polar residues" evidence="1">
    <location>
        <begin position="1"/>
        <end position="10"/>
    </location>
</feature>
<proteinExistence type="predicted"/>
<comment type="caution">
    <text evidence="2">The sequence shown here is derived from an EMBL/GenBank/DDBJ whole genome shotgun (WGS) entry which is preliminary data.</text>
</comment>
<evidence type="ECO:0000313" key="3">
    <source>
        <dbReference type="Proteomes" id="UP000299102"/>
    </source>
</evidence>
<organism evidence="2 3">
    <name type="scientific">Eumeta variegata</name>
    <name type="common">Bagworm moth</name>
    <name type="synonym">Eumeta japonica</name>
    <dbReference type="NCBI Taxonomy" id="151549"/>
    <lineage>
        <taxon>Eukaryota</taxon>
        <taxon>Metazoa</taxon>
        <taxon>Ecdysozoa</taxon>
        <taxon>Arthropoda</taxon>
        <taxon>Hexapoda</taxon>
        <taxon>Insecta</taxon>
        <taxon>Pterygota</taxon>
        <taxon>Neoptera</taxon>
        <taxon>Endopterygota</taxon>
        <taxon>Lepidoptera</taxon>
        <taxon>Glossata</taxon>
        <taxon>Ditrysia</taxon>
        <taxon>Tineoidea</taxon>
        <taxon>Psychidae</taxon>
        <taxon>Oiketicinae</taxon>
        <taxon>Eumeta</taxon>
    </lineage>
</organism>
<feature type="region of interest" description="Disordered" evidence="1">
    <location>
        <begin position="1"/>
        <end position="30"/>
    </location>
</feature>
<name>A0A4C1WVB0_EUMVA</name>
<dbReference type="Proteomes" id="UP000299102">
    <property type="component" value="Unassembled WGS sequence"/>
</dbReference>
<accession>A0A4C1WVB0</accession>
<reference evidence="2 3" key="1">
    <citation type="journal article" date="2019" name="Commun. Biol.">
        <title>The bagworm genome reveals a unique fibroin gene that provides high tensile strength.</title>
        <authorList>
            <person name="Kono N."/>
            <person name="Nakamura H."/>
            <person name="Ohtoshi R."/>
            <person name="Tomita M."/>
            <person name="Numata K."/>
            <person name="Arakawa K."/>
        </authorList>
    </citation>
    <scope>NUCLEOTIDE SEQUENCE [LARGE SCALE GENOMIC DNA]</scope>
</reference>
<dbReference type="EMBL" id="BGZK01000637">
    <property type="protein sequence ID" value="GBP53984.1"/>
    <property type="molecule type" value="Genomic_DNA"/>
</dbReference>
<gene>
    <name evidence="2" type="ORF">EVAR_36867_1</name>
</gene>
<evidence type="ECO:0000313" key="2">
    <source>
        <dbReference type="EMBL" id="GBP53984.1"/>
    </source>
</evidence>
<dbReference type="AlphaFoldDB" id="A0A4C1WVB0"/>
<keyword evidence="3" id="KW-1185">Reference proteome</keyword>
<sequence length="153" mass="17258">MTDVPSNATQRHYERGLGARIQRRGGDAHNARVTAKPLERLRHAKGTWREIMTSNTGLPIAFIFSYDFCSPTGSEAIITKKCIRDEKSNEITLEIVINKFISTLPPIPNADTPRGEWARNSRMCNADSGHEWQRLTRAERANLQSCNLIDHIG</sequence>
<protein>
    <submittedName>
        <fullName evidence="2">Uncharacterized protein</fullName>
    </submittedName>
</protein>
<evidence type="ECO:0000256" key="1">
    <source>
        <dbReference type="SAM" id="MobiDB-lite"/>
    </source>
</evidence>